<dbReference type="RefSeq" id="WP_086742605.1">
    <property type="nucleotide sequence ID" value="NZ_MWPV01000001.1"/>
</dbReference>
<evidence type="ECO:0000256" key="4">
    <source>
        <dbReference type="ARBA" id="ARBA00022679"/>
    </source>
</evidence>
<dbReference type="Pfam" id="PF05175">
    <property type="entry name" value="MTS"/>
    <property type="match status" value="1"/>
</dbReference>
<dbReference type="PANTHER" id="PTHR47816">
    <property type="entry name" value="RIBOSOMAL RNA SMALL SUBUNIT METHYLTRANSFERASE C"/>
    <property type="match status" value="1"/>
</dbReference>
<keyword evidence="5 6" id="KW-0949">S-adenosyl-L-methionine</keyword>
<name>A0A244CUB0_PSEDV</name>
<keyword evidence="2 6" id="KW-0698">rRNA processing</keyword>
<protein>
    <recommendedName>
        <fullName evidence="6">Ribosomal RNA small subunit methyltransferase C</fullName>
        <ecNumber evidence="6">2.1.1.172</ecNumber>
    </recommendedName>
    <alternativeName>
        <fullName evidence="6">16S rRNA m2G1207 methyltransferase</fullName>
    </alternativeName>
    <alternativeName>
        <fullName evidence="6">rRNA (guanine-N(2)-)-methyltransferase RsmC</fullName>
    </alternativeName>
</protein>
<dbReference type="InterPro" id="IPR002052">
    <property type="entry name" value="DNA_methylase_N6_adenine_CS"/>
</dbReference>
<keyword evidence="10" id="KW-1185">Reference proteome</keyword>
<comment type="subunit">
    <text evidence="6">Monomer.</text>
</comment>
<comment type="function">
    <text evidence="6">Specifically methylates the guanine in position 1207 of 16S rRNA in the 30S particle.</text>
</comment>
<reference evidence="9 10" key="1">
    <citation type="submission" date="2017-02" db="EMBL/GenBank/DDBJ databases">
        <title>Pseudoalteromonas ulvae TC14 Genome.</title>
        <authorList>
            <person name="Molmeret M."/>
        </authorList>
    </citation>
    <scope>NUCLEOTIDE SEQUENCE [LARGE SCALE GENOMIC DNA]</scope>
    <source>
        <strain evidence="9">TC14</strain>
    </source>
</reference>
<evidence type="ECO:0000313" key="9">
    <source>
        <dbReference type="EMBL" id="OUL59212.1"/>
    </source>
</evidence>
<evidence type="ECO:0000256" key="1">
    <source>
        <dbReference type="ARBA" id="ARBA00022490"/>
    </source>
</evidence>
<dbReference type="EMBL" id="MWPV01000001">
    <property type="protein sequence ID" value="OUL59212.1"/>
    <property type="molecule type" value="Genomic_DNA"/>
</dbReference>
<dbReference type="InterPro" id="IPR046977">
    <property type="entry name" value="RsmC/RlmG"/>
</dbReference>
<evidence type="ECO:0000259" key="8">
    <source>
        <dbReference type="Pfam" id="PF08468"/>
    </source>
</evidence>
<evidence type="ECO:0000256" key="3">
    <source>
        <dbReference type="ARBA" id="ARBA00022603"/>
    </source>
</evidence>
<keyword evidence="3 6" id="KW-0489">Methyltransferase</keyword>
<dbReference type="InterPro" id="IPR001091">
    <property type="entry name" value="RM_Methyltransferase"/>
</dbReference>
<dbReference type="Gene3D" id="3.40.50.150">
    <property type="entry name" value="Vaccinia Virus protein VP39"/>
    <property type="match status" value="2"/>
</dbReference>
<keyword evidence="4 6" id="KW-0808">Transferase</keyword>
<dbReference type="EC" id="2.1.1.172" evidence="6"/>
<dbReference type="GO" id="GO:0003677">
    <property type="term" value="F:DNA binding"/>
    <property type="evidence" value="ECO:0007669"/>
    <property type="project" value="InterPro"/>
</dbReference>
<organism evidence="9 10">
    <name type="scientific">Pseudoalteromonas ulvae</name>
    <dbReference type="NCBI Taxonomy" id="107327"/>
    <lineage>
        <taxon>Bacteria</taxon>
        <taxon>Pseudomonadati</taxon>
        <taxon>Pseudomonadota</taxon>
        <taxon>Gammaproteobacteria</taxon>
        <taxon>Alteromonadales</taxon>
        <taxon>Pseudoalteromonadaceae</taxon>
        <taxon>Pseudoalteromonas</taxon>
    </lineage>
</organism>
<accession>A0A244CUB0</accession>
<comment type="caution">
    <text evidence="9">The sequence shown here is derived from an EMBL/GenBank/DDBJ whole genome shotgun (WGS) entry which is preliminary data.</text>
</comment>
<dbReference type="AlphaFoldDB" id="A0A244CUB0"/>
<feature type="domain" description="Methyltransferase small" evidence="7">
    <location>
        <begin position="174"/>
        <end position="340"/>
    </location>
</feature>
<evidence type="ECO:0000256" key="5">
    <source>
        <dbReference type="ARBA" id="ARBA00022691"/>
    </source>
</evidence>
<evidence type="ECO:0000313" key="10">
    <source>
        <dbReference type="Proteomes" id="UP000194841"/>
    </source>
</evidence>
<dbReference type="InterPro" id="IPR029063">
    <property type="entry name" value="SAM-dependent_MTases_sf"/>
</dbReference>
<dbReference type="Pfam" id="PF08468">
    <property type="entry name" value="MTS_N"/>
    <property type="match status" value="1"/>
</dbReference>
<evidence type="ECO:0000256" key="6">
    <source>
        <dbReference type="HAMAP-Rule" id="MF_01862"/>
    </source>
</evidence>
<dbReference type="CDD" id="cd02440">
    <property type="entry name" value="AdoMet_MTases"/>
    <property type="match status" value="1"/>
</dbReference>
<dbReference type="GO" id="GO:0005737">
    <property type="term" value="C:cytoplasm"/>
    <property type="evidence" value="ECO:0007669"/>
    <property type="project" value="UniProtKB-SubCell"/>
</dbReference>
<dbReference type="PRINTS" id="PR00508">
    <property type="entry name" value="S21N4MTFRASE"/>
</dbReference>
<dbReference type="PANTHER" id="PTHR47816:SF4">
    <property type="entry name" value="RIBOSOMAL RNA SMALL SUBUNIT METHYLTRANSFERASE C"/>
    <property type="match status" value="1"/>
</dbReference>
<comment type="subcellular location">
    <subcellularLocation>
        <location evidence="6">Cytoplasm</location>
    </subcellularLocation>
</comment>
<dbReference type="GO" id="GO:0052914">
    <property type="term" value="F:16S rRNA (guanine(1207)-N(2))-methyltransferase activity"/>
    <property type="evidence" value="ECO:0007669"/>
    <property type="project" value="UniProtKB-EC"/>
</dbReference>
<dbReference type="OrthoDB" id="9816072at2"/>
<comment type="similarity">
    <text evidence="6">Belongs to the methyltransferase superfamily. RsmC family.</text>
</comment>
<dbReference type="InterPro" id="IPR007848">
    <property type="entry name" value="Small_mtfrase_dom"/>
</dbReference>
<dbReference type="InterPro" id="IPR013675">
    <property type="entry name" value="Mtase_sm_N"/>
</dbReference>
<evidence type="ECO:0000259" key="7">
    <source>
        <dbReference type="Pfam" id="PF05175"/>
    </source>
</evidence>
<dbReference type="PROSITE" id="PS00092">
    <property type="entry name" value="N6_MTASE"/>
    <property type="match status" value="1"/>
</dbReference>
<dbReference type="SUPFAM" id="SSF53335">
    <property type="entry name" value="S-adenosyl-L-methionine-dependent methyltransferases"/>
    <property type="match status" value="1"/>
</dbReference>
<evidence type="ECO:0000256" key="2">
    <source>
        <dbReference type="ARBA" id="ARBA00022552"/>
    </source>
</evidence>
<comment type="catalytic activity">
    <reaction evidence="6">
        <text>guanosine(1207) in 16S rRNA + S-adenosyl-L-methionine = N(2)-methylguanosine(1207) in 16S rRNA + S-adenosyl-L-homocysteine + H(+)</text>
        <dbReference type="Rhea" id="RHEA:42736"/>
        <dbReference type="Rhea" id="RHEA-COMP:10213"/>
        <dbReference type="Rhea" id="RHEA-COMP:10214"/>
        <dbReference type="ChEBI" id="CHEBI:15378"/>
        <dbReference type="ChEBI" id="CHEBI:57856"/>
        <dbReference type="ChEBI" id="CHEBI:59789"/>
        <dbReference type="ChEBI" id="CHEBI:74269"/>
        <dbReference type="ChEBI" id="CHEBI:74481"/>
        <dbReference type="EC" id="2.1.1.172"/>
    </reaction>
</comment>
<sequence length="343" mass="37631">MTMLSNPSQVLLRNEHALTASSILVINFEQDGFLTALKSLLPNAKITAFTSNVANADWAKSQSGIEVTLAAQLPEQNVELVVFYYPKAKPEALMLMDNIRAISDSNTRLLIVGDNKGGVKSSEKQLKEHAKFGRKLDSARHCALYQFSQLTPNPTFKLSDYFKQFTVNIKDTSIDVISMPGVFNHGALDNGTELLLNNMTPPSSGTVLDFGCGAGVISAYLGKMNPDLSFLCLDVSAFAAKATELTLQANHINGKVLLSNGLQKMTDSVDHIVTNPPFHTGLNTDYDITEKFIKEAKKVLKPKGTVTIVANSFLKYPPLLEQAFGQYQQVCKNTKFTVYRVES</sequence>
<dbReference type="Proteomes" id="UP000194841">
    <property type="component" value="Unassembled WGS sequence"/>
</dbReference>
<dbReference type="InterPro" id="IPR023543">
    <property type="entry name" value="rRNA_ssu_MeTfrase_C"/>
</dbReference>
<dbReference type="HAMAP" id="MF_01862">
    <property type="entry name" value="16SrRNA_methyltr_C"/>
    <property type="match status" value="1"/>
</dbReference>
<feature type="domain" description="Methyltransferase small N-terminal" evidence="8">
    <location>
        <begin position="8"/>
        <end position="165"/>
    </location>
</feature>
<keyword evidence="1 6" id="KW-0963">Cytoplasm</keyword>
<gene>
    <name evidence="6" type="primary">rsmC</name>
    <name evidence="9" type="ORF">B1199_02765</name>
</gene>
<proteinExistence type="inferred from homology"/>